<dbReference type="AlphaFoldDB" id="A0A835H5I1"/>
<comment type="caution">
    <text evidence="2">The sequence shown here is derived from an EMBL/GenBank/DDBJ whole genome shotgun (WGS) entry which is preliminary data.</text>
</comment>
<feature type="compositionally biased region" description="Basic and acidic residues" evidence="1">
    <location>
        <begin position="91"/>
        <end position="111"/>
    </location>
</feature>
<dbReference type="EMBL" id="JADFTS010000008">
    <property type="protein sequence ID" value="KAF9593001.1"/>
    <property type="molecule type" value="Genomic_DNA"/>
</dbReference>
<sequence length="179" mass="20204">MQAKQGEMQVVRNDEEGIEDTTKQGVNDKYREGKKSEKGLGSMVKEKLAENQMVKYGESILKDDGGNSEKFVATIEEQRKTPQAANGVHDISNEKEEKQSYADKRRDDGGNSEKFVATVEEQRKTPQAANGVHDISNEKEEKQSYADKRRVRMHQTVDLELLPVPSKRGETPAIYYING</sequence>
<keyword evidence="3" id="KW-1185">Reference proteome</keyword>
<accession>A0A835H5I1</accession>
<feature type="compositionally biased region" description="Basic and acidic residues" evidence="1">
    <location>
        <begin position="135"/>
        <end position="148"/>
    </location>
</feature>
<evidence type="ECO:0000313" key="3">
    <source>
        <dbReference type="Proteomes" id="UP000631114"/>
    </source>
</evidence>
<gene>
    <name evidence="2" type="ORF">IFM89_019728</name>
</gene>
<organism evidence="2 3">
    <name type="scientific">Coptis chinensis</name>
    <dbReference type="NCBI Taxonomy" id="261450"/>
    <lineage>
        <taxon>Eukaryota</taxon>
        <taxon>Viridiplantae</taxon>
        <taxon>Streptophyta</taxon>
        <taxon>Embryophyta</taxon>
        <taxon>Tracheophyta</taxon>
        <taxon>Spermatophyta</taxon>
        <taxon>Magnoliopsida</taxon>
        <taxon>Ranunculales</taxon>
        <taxon>Ranunculaceae</taxon>
        <taxon>Coptidoideae</taxon>
        <taxon>Coptis</taxon>
    </lineage>
</organism>
<name>A0A835H5I1_9MAGN</name>
<reference evidence="2 3" key="1">
    <citation type="submission" date="2020-10" db="EMBL/GenBank/DDBJ databases">
        <title>The Coptis chinensis genome and diversification of protoberbering-type alkaloids.</title>
        <authorList>
            <person name="Wang B."/>
            <person name="Shu S."/>
            <person name="Song C."/>
            <person name="Liu Y."/>
        </authorList>
    </citation>
    <scope>NUCLEOTIDE SEQUENCE [LARGE SCALE GENOMIC DNA]</scope>
    <source>
        <strain evidence="2">HL-2020</strain>
        <tissue evidence="2">Leaf</tissue>
    </source>
</reference>
<feature type="region of interest" description="Disordered" evidence="1">
    <location>
        <begin position="60"/>
        <end position="151"/>
    </location>
</feature>
<dbReference type="Proteomes" id="UP000631114">
    <property type="component" value="Unassembled WGS sequence"/>
</dbReference>
<protein>
    <submittedName>
        <fullName evidence="2">Uncharacterized protein</fullName>
    </submittedName>
</protein>
<evidence type="ECO:0000256" key="1">
    <source>
        <dbReference type="SAM" id="MobiDB-lite"/>
    </source>
</evidence>
<feature type="region of interest" description="Disordered" evidence="1">
    <location>
        <begin position="1"/>
        <end position="44"/>
    </location>
</feature>
<feature type="compositionally biased region" description="Basic and acidic residues" evidence="1">
    <location>
        <begin position="12"/>
        <end position="44"/>
    </location>
</feature>
<proteinExistence type="predicted"/>
<evidence type="ECO:0000313" key="2">
    <source>
        <dbReference type="EMBL" id="KAF9593001.1"/>
    </source>
</evidence>